<dbReference type="SUPFAM" id="SSF54821">
    <property type="entry name" value="Ribosomal protein S3 C-terminal domain"/>
    <property type="match status" value="1"/>
</dbReference>
<organism evidence="5">
    <name type="scientific">Pythium insidiosum</name>
    <name type="common">Pythiosis disease agent</name>
    <dbReference type="NCBI Taxonomy" id="114742"/>
    <lineage>
        <taxon>Eukaryota</taxon>
        <taxon>Sar</taxon>
        <taxon>Stramenopiles</taxon>
        <taxon>Oomycota</taxon>
        <taxon>Peronosporomycetes</taxon>
        <taxon>Pythiales</taxon>
        <taxon>Pythiaceae</taxon>
        <taxon>Pythium</taxon>
    </lineage>
</organism>
<dbReference type="GeneID" id="26038841"/>
<gene>
    <name evidence="5" type="primary">rps3</name>
</gene>
<dbReference type="Pfam" id="PF00189">
    <property type="entry name" value="Ribosomal_S3_C"/>
    <property type="match status" value="1"/>
</dbReference>
<keyword evidence="2 5" id="KW-0689">Ribosomal protein</keyword>
<keyword evidence="3" id="KW-0687">Ribonucleoprotein</keyword>
<protein>
    <submittedName>
        <fullName evidence="5">Ribosomal protein S3</fullName>
    </submittedName>
</protein>
<dbReference type="GO" id="GO:0003723">
    <property type="term" value="F:RNA binding"/>
    <property type="evidence" value="ECO:0007669"/>
    <property type="project" value="InterPro"/>
</dbReference>
<reference evidence="5" key="1">
    <citation type="journal article" date="2016" name="Gene">
        <title>Comparative mitochondrial genome analysis of Pythium insidiosum and related oomycete species provides new insights into genetic variation and phylogenetic relationships.</title>
        <authorList>
            <person name="Tangphatsornruang S."/>
            <person name="Ruang-areerate P."/>
            <person name="Sangsrakru D."/>
            <person name="Rujirawat T."/>
            <person name="Lohnoo T."/>
            <person name="Kittichotirat W."/>
            <person name="Patumcharoenpol P."/>
            <person name="Grenville-Briggs L.J."/>
            <person name="Krajaejun T."/>
        </authorList>
    </citation>
    <scope>NUCLEOTIDE SEQUENCE</scope>
    <source>
        <strain evidence="5">Pi-S</strain>
    </source>
</reference>
<evidence type="ECO:0000256" key="3">
    <source>
        <dbReference type="ARBA" id="ARBA00023274"/>
    </source>
</evidence>
<dbReference type="GO" id="GO:0022627">
    <property type="term" value="C:cytosolic small ribosomal subunit"/>
    <property type="evidence" value="ECO:0007669"/>
    <property type="project" value="TreeGrafter"/>
</dbReference>
<dbReference type="Gene3D" id="3.30.1140.32">
    <property type="entry name" value="Ribosomal protein S3, C-terminal domain"/>
    <property type="match status" value="1"/>
</dbReference>
<dbReference type="InterPro" id="IPR057258">
    <property type="entry name" value="Ribosomal_uS3"/>
</dbReference>
<dbReference type="SUPFAM" id="SSF54814">
    <property type="entry name" value="Prokaryotic type KH domain (KH-domain type II)"/>
    <property type="match status" value="1"/>
</dbReference>
<dbReference type="EMBL" id="AP014838">
    <property type="protein sequence ID" value="BAS30592.1"/>
    <property type="molecule type" value="Genomic_DNA"/>
</dbReference>
<dbReference type="RefSeq" id="YP_009167031.1">
    <property type="nucleotide sequence ID" value="NC_027966.1"/>
</dbReference>
<comment type="similarity">
    <text evidence="1">Belongs to the universal ribosomal protein uS3 family.</text>
</comment>
<feature type="domain" description="Small ribosomal subunit protein uS3 C-terminal" evidence="4">
    <location>
        <begin position="159"/>
        <end position="246"/>
    </location>
</feature>
<keyword evidence="5" id="KW-0496">Mitochondrion</keyword>
<evidence type="ECO:0000259" key="4">
    <source>
        <dbReference type="Pfam" id="PF00189"/>
    </source>
</evidence>
<proteinExistence type="inferred from homology"/>
<geneLocation type="mitochondrion" evidence="5"/>
<evidence type="ECO:0000313" key="5">
    <source>
        <dbReference type="EMBL" id="BAS30624.1"/>
    </source>
</evidence>
<evidence type="ECO:0000256" key="2">
    <source>
        <dbReference type="ARBA" id="ARBA00022980"/>
    </source>
</evidence>
<dbReference type="InterPro" id="IPR036419">
    <property type="entry name" value="Ribosomal_S3_C_sf"/>
</dbReference>
<evidence type="ECO:0000256" key="1">
    <source>
        <dbReference type="ARBA" id="ARBA00010761"/>
    </source>
</evidence>
<dbReference type="AlphaFoldDB" id="A0A0K2SSP8"/>
<dbReference type="GO" id="GO:0006412">
    <property type="term" value="P:translation"/>
    <property type="evidence" value="ECO:0007669"/>
    <property type="project" value="InterPro"/>
</dbReference>
<dbReference type="PANTHER" id="PTHR11760">
    <property type="entry name" value="30S/40S RIBOSOMAL PROTEIN S3"/>
    <property type="match status" value="1"/>
</dbReference>
<dbReference type="InterPro" id="IPR009019">
    <property type="entry name" value="KH_sf_prok-type"/>
</dbReference>
<dbReference type="GeneID" id="26038856"/>
<accession>A0A0K2SSP8</accession>
<dbReference type="Gene3D" id="3.30.300.20">
    <property type="match status" value="1"/>
</dbReference>
<dbReference type="GO" id="GO:0003735">
    <property type="term" value="F:structural constituent of ribosome"/>
    <property type="evidence" value="ECO:0007669"/>
    <property type="project" value="InterPro"/>
</dbReference>
<dbReference type="EMBL" id="AP014838">
    <property type="protein sequence ID" value="BAS30624.1"/>
    <property type="molecule type" value="Genomic_DNA"/>
</dbReference>
<name>A0A0K2SSP8_PYTIN</name>
<dbReference type="PANTHER" id="PTHR11760:SF19">
    <property type="entry name" value="SMALL RIBOSOMAL SUBUNIT PROTEIN US3C"/>
    <property type="match status" value="1"/>
</dbReference>
<dbReference type="InterPro" id="IPR015946">
    <property type="entry name" value="KH_dom-like_a/b"/>
</dbReference>
<sequence length="252" mass="30574">MGQKVIPISLRLNKNENWHSKWIVDKNEYSNLLHFDLDVRKYFENILNYKNLKLIKLNIVKISKNINIYIYIHENQQSKNLKSFNKIIKDLNSYYQNHSIKIFIKRIKLKDLELLKKNIGKIFRFIKKNNKINQDTKKIIYNFSYALYTKNINMISYYIRQTLERKKAHKKFIKNINNIFEAFFKIFSNFIGYRLQFKGRLNGSKRKKKLVYQKGKVPLNTLKYDIKYHLNEFKTPSGICSIKLWIFLKKNQ</sequence>
<dbReference type="InterPro" id="IPR001351">
    <property type="entry name" value="Ribosomal_uS3_C"/>
</dbReference>
<dbReference type="RefSeq" id="YP_009167063.1">
    <property type="nucleotide sequence ID" value="NC_027966.1"/>
</dbReference>